<dbReference type="RefSeq" id="WP_119631549.1">
    <property type="nucleotide sequence ID" value="NZ_AP017928.1"/>
</dbReference>
<reference evidence="1 2" key="1">
    <citation type="submission" date="2016-12" db="EMBL/GenBank/DDBJ databases">
        <title>Genome sequencing of Methylocaldum marinum.</title>
        <authorList>
            <person name="Takeuchi M."/>
            <person name="Kamagata Y."/>
            <person name="Hiraoka S."/>
            <person name="Oshima K."/>
            <person name="Hattori M."/>
            <person name="Iwasaki W."/>
        </authorList>
    </citation>
    <scope>NUCLEOTIDE SEQUENCE [LARGE SCALE GENOMIC DNA]</scope>
    <source>
        <strain evidence="1 2">S8</strain>
    </source>
</reference>
<evidence type="ECO:0000313" key="2">
    <source>
        <dbReference type="Proteomes" id="UP000266313"/>
    </source>
</evidence>
<dbReference type="KEGG" id="mmai:sS8_4435"/>
<evidence type="ECO:0000313" key="1">
    <source>
        <dbReference type="EMBL" id="BBA36365.1"/>
    </source>
</evidence>
<gene>
    <name evidence="1" type="ORF">sS8_4435</name>
</gene>
<organism evidence="1 2">
    <name type="scientific">Methylocaldum marinum</name>
    <dbReference type="NCBI Taxonomy" id="1432792"/>
    <lineage>
        <taxon>Bacteria</taxon>
        <taxon>Pseudomonadati</taxon>
        <taxon>Pseudomonadota</taxon>
        <taxon>Gammaproteobacteria</taxon>
        <taxon>Methylococcales</taxon>
        <taxon>Methylococcaceae</taxon>
        <taxon>Methylocaldum</taxon>
    </lineage>
</organism>
<protein>
    <submittedName>
        <fullName evidence="1">Uncharacterized protein</fullName>
    </submittedName>
</protein>
<name>A0A250KXL0_9GAMM</name>
<accession>A0A250KXL0</accession>
<dbReference type="EMBL" id="AP017928">
    <property type="protein sequence ID" value="BBA36365.1"/>
    <property type="molecule type" value="Genomic_DNA"/>
</dbReference>
<keyword evidence="2" id="KW-1185">Reference proteome</keyword>
<dbReference type="OrthoDB" id="5564894at2"/>
<dbReference type="Proteomes" id="UP000266313">
    <property type="component" value="Chromosome"/>
</dbReference>
<sequence length="231" mass="24825">MRRQMTRAERAAVLVIVLAAIGVVMSFVRGDDFAAECAATDASLEAIRAAILGGQAGLGYRADVGEIPRSIHDLFEPTSLPSPLWTFDPATGRGWRGPYLTDGVGLDVRKAHCSFSDESCNSRRFINHLANGETGVLDGFKRHAPECTNSDAERYCTNPIMLQIPCSDANRNGVCGDVGDIWLPGNARLVSAGPNGELETALADYNARSRGDDRVLYLLMNDPGGGNRPCQ</sequence>
<dbReference type="AlphaFoldDB" id="A0A250KXL0"/>
<proteinExistence type="predicted"/>